<name>A0ABR5ZKS0_9PROT</name>
<feature type="transmembrane region" description="Helical" evidence="1">
    <location>
        <begin position="64"/>
        <end position="92"/>
    </location>
</feature>
<dbReference type="EMBL" id="NWUS01000001">
    <property type="protein sequence ID" value="MBA5724908.1"/>
    <property type="molecule type" value="Genomic_DNA"/>
</dbReference>
<evidence type="ECO:0000256" key="1">
    <source>
        <dbReference type="SAM" id="Phobius"/>
    </source>
</evidence>
<evidence type="ECO:0000313" key="2">
    <source>
        <dbReference type="EMBL" id="MBA5724908.1"/>
    </source>
</evidence>
<keyword evidence="1" id="KW-0812">Transmembrane</keyword>
<gene>
    <name evidence="2" type="ORF">CPA57_01245</name>
</gene>
<feature type="transmembrane region" description="Helical" evidence="1">
    <location>
        <begin position="188"/>
        <end position="208"/>
    </location>
</feature>
<keyword evidence="1" id="KW-1133">Transmembrane helix</keyword>
<protein>
    <submittedName>
        <fullName evidence="2">ABC transporter permease</fullName>
    </submittedName>
</protein>
<feature type="transmembrane region" description="Helical" evidence="1">
    <location>
        <begin position="252"/>
        <end position="270"/>
    </location>
</feature>
<organism evidence="2 3">
    <name type="scientific">Bombella favorum</name>
    <dbReference type="NCBI Taxonomy" id="2039164"/>
    <lineage>
        <taxon>Bacteria</taxon>
        <taxon>Pseudomonadati</taxon>
        <taxon>Pseudomonadota</taxon>
        <taxon>Alphaproteobacteria</taxon>
        <taxon>Acetobacterales</taxon>
        <taxon>Acetobacteraceae</taxon>
        <taxon>Bombella</taxon>
    </lineage>
</organism>
<keyword evidence="1" id="KW-0472">Membrane</keyword>
<feature type="transmembrane region" description="Helical" evidence="1">
    <location>
        <begin position="27"/>
        <end position="44"/>
    </location>
</feature>
<feature type="transmembrane region" description="Helical" evidence="1">
    <location>
        <begin position="152"/>
        <end position="182"/>
    </location>
</feature>
<reference evidence="2 3" key="1">
    <citation type="submission" date="2017-09" db="EMBL/GenBank/DDBJ databases">
        <authorList>
            <person name="Jakob F."/>
        </authorList>
    </citation>
    <scope>NUCLEOTIDE SEQUENCE [LARGE SCALE GENOMIC DNA]</scope>
    <source>
        <strain evidence="2 3">TMW 2.1880</strain>
    </source>
</reference>
<accession>A0ABR5ZKS0</accession>
<dbReference type="PANTHER" id="PTHR30188:SF4">
    <property type="entry name" value="PROTEIN TRIGALACTOSYLDIACYLGLYCEROL 1, CHLOROPLASTIC"/>
    <property type="match status" value="1"/>
</dbReference>
<dbReference type="InterPro" id="IPR030802">
    <property type="entry name" value="Permease_MalE"/>
</dbReference>
<sequence>MMNFSERFAVINSGLAMLGRFARSQPRFFLVMIGAAWGVVYETLRPSSWRRTVIIEFRRNLRQLVGSGFFSVVVVAVITGLGLVSQAVYWLGFAGMAQMTGSLLSSVLLREIAPILVGVILLGRSGMLMLTEMGTLTTSGRLNTLNGMGIDPFLVFVVPRTIATTVSGITLGTIFSVIALGMGYVACWMKGIVTSSIWSFIFDVINSMEPGDYVGIPLKFLLSGASVGLCCCLSGMDVTAEDNLTTFMPRGFSRGIMSILVINVLIDIILGSL</sequence>
<dbReference type="Proteomes" id="UP001516390">
    <property type="component" value="Unassembled WGS sequence"/>
</dbReference>
<comment type="caution">
    <text evidence="2">The sequence shown here is derived from an EMBL/GenBank/DDBJ whole genome shotgun (WGS) entry which is preliminary data.</text>
</comment>
<evidence type="ECO:0000313" key="3">
    <source>
        <dbReference type="Proteomes" id="UP001516390"/>
    </source>
</evidence>
<feature type="transmembrane region" description="Helical" evidence="1">
    <location>
        <begin position="112"/>
        <end position="131"/>
    </location>
</feature>
<dbReference type="Pfam" id="PF02405">
    <property type="entry name" value="MlaE"/>
    <property type="match status" value="1"/>
</dbReference>
<feature type="transmembrane region" description="Helical" evidence="1">
    <location>
        <begin position="220"/>
        <end position="240"/>
    </location>
</feature>
<proteinExistence type="predicted"/>
<keyword evidence="3" id="KW-1185">Reference proteome</keyword>
<dbReference type="PANTHER" id="PTHR30188">
    <property type="entry name" value="ABC TRANSPORTER PERMEASE PROTEIN-RELATED"/>
    <property type="match status" value="1"/>
</dbReference>